<dbReference type="RefSeq" id="WP_227778924.1">
    <property type="nucleotide sequence ID" value="NZ_BAABKX010000030.1"/>
</dbReference>
<evidence type="ECO:0000259" key="1">
    <source>
        <dbReference type="Pfam" id="PF01872"/>
    </source>
</evidence>
<organism evidence="2 3">
    <name type="scientific">Haladaptatus pallidirubidus</name>
    <dbReference type="NCBI Taxonomy" id="1008152"/>
    <lineage>
        <taxon>Archaea</taxon>
        <taxon>Methanobacteriati</taxon>
        <taxon>Methanobacteriota</taxon>
        <taxon>Stenosarchaea group</taxon>
        <taxon>Halobacteria</taxon>
        <taxon>Halobacteriales</taxon>
        <taxon>Haladaptataceae</taxon>
        <taxon>Haladaptatus</taxon>
    </lineage>
</organism>
<dbReference type="InterPro" id="IPR024072">
    <property type="entry name" value="DHFR-like_dom_sf"/>
</dbReference>
<keyword evidence="3" id="KW-1185">Reference proteome</keyword>
<dbReference type="Gene3D" id="3.40.430.10">
    <property type="entry name" value="Dihydrofolate Reductase, subunit A"/>
    <property type="match status" value="1"/>
</dbReference>
<dbReference type="InterPro" id="IPR050765">
    <property type="entry name" value="Riboflavin_Biosynth_HTPR"/>
</dbReference>
<dbReference type="PANTHER" id="PTHR38011">
    <property type="entry name" value="DIHYDROFOLATE REDUCTASE FAMILY PROTEIN (AFU_ORTHOLOGUE AFUA_8G06820)"/>
    <property type="match status" value="1"/>
</dbReference>
<dbReference type="PANTHER" id="PTHR38011:SF11">
    <property type="entry name" value="2,5-DIAMINO-6-RIBOSYLAMINO-4(3H)-PYRIMIDINONE 5'-PHOSPHATE REDUCTASE"/>
    <property type="match status" value="1"/>
</dbReference>
<dbReference type="InterPro" id="IPR002734">
    <property type="entry name" value="RibDG_C"/>
</dbReference>
<accession>A0AAV3UQU0</accession>
<dbReference type="Pfam" id="PF01872">
    <property type="entry name" value="RibD_C"/>
    <property type="match status" value="1"/>
</dbReference>
<name>A0AAV3UQU0_9EURY</name>
<sequence>MKTQYYTATSIDGYLADEDNSLDWLFQFGEIEEIDGVDEDYTQFIDQVGALAMGSTTYEWIIEHENVLENPEKWPYEIPAWVFSSRELPKIDGANVHFVQGDVAPVHADMVEAADGKNVWLVGGGDLVGQFHDNDLLDEIILSVAPVTLGSGAPLLPRRITTPPLKLASVQKYDDVFAVLTYEVQ</sequence>
<protein>
    <submittedName>
        <fullName evidence="2">Dihydrofolate reductase family protein</fullName>
    </submittedName>
</protein>
<feature type="domain" description="Bacterial bifunctional deaminase-reductase C-terminal" evidence="1">
    <location>
        <begin position="7"/>
        <end position="176"/>
    </location>
</feature>
<dbReference type="AlphaFoldDB" id="A0AAV3UQU0"/>
<dbReference type="GeneID" id="68617627"/>
<dbReference type="Proteomes" id="UP001501729">
    <property type="component" value="Unassembled WGS sequence"/>
</dbReference>
<proteinExistence type="predicted"/>
<evidence type="ECO:0000313" key="3">
    <source>
        <dbReference type="Proteomes" id="UP001501729"/>
    </source>
</evidence>
<dbReference type="SUPFAM" id="SSF53597">
    <property type="entry name" value="Dihydrofolate reductase-like"/>
    <property type="match status" value="1"/>
</dbReference>
<reference evidence="2 3" key="1">
    <citation type="journal article" date="2019" name="Int. J. Syst. Evol. Microbiol.">
        <title>The Global Catalogue of Microorganisms (GCM) 10K type strain sequencing project: providing services to taxonomists for standard genome sequencing and annotation.</title>
        <authorList>
            <consortium name="The Broad Institute Genomics Platform"/>
            <consortium name="The Broad Institute Genome Sequencing Center for Infectious Disease"/>
            <person name="Wu L."/>
            <person name="Ma J."/>
        </authorList>
    </citation>
    <scope>NUCLEOTIDE SEQUENCE [LARGE SCALE GENOMIC DNA]</scope>
    <source>
        <strain evidence="2 3">JCM 17504</strain>
    </source>
</reference>
<comment type="caution">
    <text evidence="2">The sequence shown here is derived from an EMBL/GenBank/DDBJ whole genome shotgun (WGS) entry which is preliminary data.</text>
</comment>
<dbReference type="GO" id="GO:0009231">
    <property type="term" value="P:riboflavin biosynthetic process"/>
    <property type="evidence" value="ECO:0007669"/>
    <property type="project" value="InterPro"/>
</dbReference>
<dbReference type="EMBL" id="BAABKX010000030">
    <property type="protein sequence ID" value="GAA5064562.1"/>
    <property type="molecule type" value="Genomic_DNA"/>
</dbReference>
<gene>
    <name evidence="2" type="ORF">GCM10025751_54300</name>
</gene>
<evidence type="ECO:0000313" key="2">
    <source>
        <dbReference type="EMBL" id="GAA5064562.1"/>
    </source>
</evidence>
<dbReference type="GO" id="GO:0008703">
    <property type="term" value="F:5-amino-6-(5-phosphoribosylamino)uracil reductase activity"/>
    <property type="evidence" value="ECO:0007669"/>
    <property type="project" value="InterPro"/>
</dbReference>